<name>A0A4D9D113_9STRA</name>
<feature type="compositionally biased region" description="Gly residues" evidence="1">
    <location>
        <begin position="79"/>
        <end position="95"/>
    </location>
</feature>
<feature type="compositionally biased region" description="Polar residues" evidence="1">
    <location>
        <begin position="52"/>
        <end position="61"/>
    </location>
</feature>
<comment type="caution">
    <text evidence="2">The sequence shown here is derived from an EMBL/GenBank/DDBJ whole genome shotgun (WGS) entry which is preliminary data.</text>
</comment>
<keyword evidence="3" id="KW-1185">Reference proteome</keyword>
<dbReference type="Proteomes" id="UP000355283">
    <property type="component" value="Unassembled WGS sequence"/>
</dbReference>
<accession>A0A4D9D113</accession>
<sequence length="373" mass="39234">MFNGKRVLKRGTPAQYLTDNVKGTALIDTRLTSSRRLWPPPLSGSRGFLTRSFPNRAQTPFSPLGGGPGVDRGIERGAAWGGRGGGSVRGLGSHGGVARSRGVRRQSPGDIGGNVGVRRNSGDSGRGDGTAWNEGRGGGDARGGGGGGGEKTRAGSGSERGVGGKATKILHQGGVMYEDLERVVMKQEAAENPETQRSLVSLARHVIAHPTTLEVVVELARSLVPRVLQSQETLDQVAVLLGKVIVEPPVKEAAVVLLTELVQDPEVYAAVVELSARLVAEPKVLTAVNELLLASSHKVLEDPQVVDHSKTFVAEVVADDALQRTGGTAIWNSFQYSFQPKLARVLWFGLLCGVVAFMRSGGRDDGLGANAFG</sequence>
<proteinExistence type="predicted"/>
<evidence type="ECO:0000313" key="2">
    <source>
        <dbReference type="EMBL" id="TFJ82348.1"/>
    </source>
</evidence>
<dbReference type="PANTHER" id="PTHR37935">
    <property type="entry name" value="CHROMOSOME UNDETERMINED SCAFFOLD_14, WHOLE GENOME SHOTGUN SEQUENCE"/>
    <property type="match status" value="1"/>
</dbReference>
<dbReference type="EMBL" id="SDOX01000114">
    <property type="protein sequence ID" value="TFJ82348.1"/>
    <property type="molecule type" value="Genomic_DNA"/>
</dbReference>
<evidence type="ECO:0000313" key="3">
    <source>
        <dbReference type="Proteomes" id="UP000355283"/>
    </source>
</evidence>
<dbReference type="PANTHER" id="PTHR37935:SF1">
    <property type="entry name" value="CHROMOSOME UNDETERMINED SCAFFOLD_14, WHOLE GENOME SHOTGUN SEQUENCE"/>
    <property type="match status" value="1"/>
</dbReference>
<feature type="region of interest" description="Disordered" evidence="1">
    <location>
        <begin position="48"/>
        <end position="164"/>
    </location>
</feature>
<organism evidence="2 3">
    <name type="scientific">Nannochloropsis salina CCMP1776</name>
    <dbReference type="NCBI Taxonomy" id="1027361"/>
    <lineage>
        <taxon>Eukaryota</taxon>
        <taxon>Sar</taxon>
        <taxon>Stramenopiles</taxon>
        <taxon>Ochrophyta</taxon>
        <taxon>Eustigmatophyceae</taxon>
        <taxon>Eustigmatales</taxon>
        <taxon>Monodopsidaceae</taxon>
        <taxon>Microchloropsis</taxon>
        <taxon>Microchloropsis salina</taxon>
    </lineage>
</organism>
<dbReference type="OrthoDB" id="276540at2759"/>
<gene>
    <name evidence="2" type="ORF">NSK_006321</name>
</gene>
<reference evidence="2 3" key="1">
    <citation type="submission" date="2019-01" db="EMBL/GenBank/DDBJ databases">
        <title>Nuclear Genome Assembly of the Microalgal Biofuel strain Nannochloropsis salina CCMP1776.</title>
        <authorList>
            <person name="Hovde B."/>
        </authorList>
    </citation>
    <scope>NUCLEOTIDE SEQUENCE [LARGE SCALE GENOMIC DNA]</scope>
    <source>
        <strain evidence="2 3">CCMP1776</strain>
    </source>
</reference>
<protein>
    <submittedName>
        <fullName evidence="2">Uncharacterized protein</fullName>
    </submittedName>
</protein>
<feature type="compositionally biased region" description="Gly residues" evidence="1">
    <location>
        <begin position="135"/>
        <end position="149"/>
    </location>
</feature>
<evidence type="ECO:0000256" key="1">
    <source>
        <dbReference type="SAM" id="MobiDB-lite"/>
    </source>
</evidence>
<dbReference type="AlphaFoldDB" id="A0A4D9D113"/>